<proteinExistence type="predicted"/>
<dbReference type="Proteomes" id="UP000189796">
    <property type="component" value="Chromosome I"/>
</dbReference>
<evidence type="ECO:0008006" key="3">
    <source>
        <dbReference type="Google" id="ProtNLM"/>
    </source>
</evidence>
<evidence type="ECO:0000313" key="2">
    <source>
        <dbReference type="Proteomes" id="UP000189796"/>
    </source>
</evidence>
<protein>
    <recommendedName>
        <fullName evidence="3">DUF3800 domain-containing protein</fullName>
    </recommendedName>
</protein>
<evidence type="ECO:0000313" key="1">
    <source>
        <dbReference type="EMBL" id="SHG86933.1"/>
    </source>
</evidence>
<dbReference type="AlphaFoldDB" id="A0A1M5ND82"/>
<sequence length="297" mass="33215">MTANEKLIVAFTDEAGSRGYVRKLTHSSDHEISLLCSLLIPGEHVEIVRDLFKGPFDKFCSAMPANAKCHITDAFEPGREAWRAVAEAVRVEVFTIMKDHGVFLTFSARRLKIPREMHHLLENLKGEAKKNSRSDFVVRNSNRPSTSQIDDDVMINLALMAEAFAEKFKRELVDFHFDEIDKAVADRYQAAIATTQSIENVKKEVEARNRKTGETATKTVEISIPLKGLNTKALGKIVVAGKLDPIIFATDVVTNSLWRHLQGLPPNVPLNELSSVKNWECPELTFVSPGNSIFDKV</sequence>
<name>A0A1M5ND82_9BRAD</name>
<dbReference type="EMBL" id="LT670817">
    <property type="protein sequence ID" value="SHG86933.1"/>
    <property type="molecule type" value="Genomic_DNA"/>
</dbReference>
<accession>A0A1M5ND82</accession>
<dbReference type="RefSeq" id="WP_079601849.1">
    <property type="nucleotide sequence ID" value="NZ_LT670817.1"/>
</dbReference>
<reference evidence="1 2" key="1">
    <citation type="submission" date="2016-11" db="EMBL/GenBank/DDBJ databases">
        <authorList>
            <person name="Jaros S."/>
            <person name="Januszkiewicz K."/>
            <person name="Wedrychowicz H."/>
        </authorList>
    </citation>
    <scope>NUCLEOTIDE SEQUENCE [LARGE SCALE GENOMIC DNA]</scope>
    <source>
        <strain evidence="1 2">GAS138</strain>
    </source>
</reference>
<organism evidence="1 2">
    <name type="scientific">Bradyrhizobium erythrophlei</name>
    <dbReference type="NCBI Taxonomy" id="1437360"/>
    <lineage>
        <taxon>Bacteria</taxon>
        <taxon>Pseudomonadati</taxon>
        <taxon>Pseudomonadota</taxon>
        <taxon>Alphaproteobacteria</taxon>
        <taxon>Hyphomicrobiales</taxon>
        <taxon>Nitrobacteraceae</taxon>
        <taxon>Bradyrhizobium</taxon>
    </lineage>
</organism>
<dbReference type="OrthoDB" id="8441062at2"/>
<gene>
    <name evidence="1" type="ORF">SAMN05443248_2921</name>
</gene>